<dbReference type="InterPro" id="IPR042099">
    <property type="entry name" value="ANL_N_sf"/>
</dbReference>
<keyword evidence="1" id="KW-0436">Ligase</keyword>
<dbReference type="GO" id="GO:0016874">
    <property type="term" value="F:ligase activity"/>
    <property type="evidence" value="ECO:0007669"/>
    <property type="project" value="UniProtKB-KW"/>
</dbReference>
<proteinExistence type="predicted"/>
<accession>A0A848HK76</accession>
<evidence type="ECO:0000313" key="1">
    <source>
        <dbReference type="EMBL" id="NML60341.1"/>
    </source>
</evidence>
<protein>
    <submittedName>
        <fullName evidence="1">Phenylacetate--CoA ligase family protein</fullName>
    </submittedName>
</protein>
<dbReference type="EMBL" id="JABBGG010000002">
    <property type="protein sequence ID" value="NML60341.1"/>
    <property type="molecule type" value="Genomic_DNA"/>
</dbReference>
<dbReference type="RefSeq" id="WP_169464053.1">
    <property type="nucleotide sequence ID" value="NZ_JABBGG010000002.1"/>
</dbReference>
<dbReference type="SUPFAM" id="SSF56801">
    <property type="entry name" value="Acetyl-CoA synthetase-like"/>
    <property type="match status" value="1"/>
</dbReference>
<name>A0A848HK76_9BURK</name>
<dbReference type="Proteomes" id="UP000583752">
    <property type="component" value="Unassembled WGS sequence"/>
</dbReference>
<keyword evidence="2" id="KW-1185">Reference proteome</keyword>
<dbReference type="InterPro" id="IPR053158">
    <property type="entry name" value="CapK_Type1_Caps_Biosynth"/>
</dbReference>
<reference evidence="1 2" key="1">
    <citation type="submission" date="2020-04" db="EMBL/GenBank/DDBJ databases">
        <title>Massilia sp. RP-1-19 isolated from soil.</title>
        <authorList>
            <person name="Dahal R.H."/>
        </authorList>
    </citation>
    <scope>NUCLEOTIDE SEQUENCE [LARGE SCALE GENOMIC DNA]</scope>
    <source>
        <strain evidence="1 2">RP-1-19</strain>
    </source>
</reference>
<dbReference type="Gene3D" id="3.40.50.12780">
    <property type="entry name" value="N-terminal domain of ligase-like"/>
    <property type="match status" value="1"/>
</dbReference>
<comment type="caution">
    <text evidence="1">The sequence shown here is derived from an EMBL/GenBank/DDBJ whole genome shotgun (WGS) entry which is preliminary data.</text>
</comment>
<evidence type="ECO:0000313" key="2">
    <source>
        <dbReference type="Proteomes" id="UP000583752"/>
    </source>
</evidence>
<dbReference type="PANTHER" id="PTHR36932:SF1">
    <property type="entry name" value="CAPSULAR POLYSACCHARIDE BIOSYNTHESIS PROTEIN"/>
    <property type="match status" value="1"/>
</dbReference>
<sequence>MTKPPLPQPGPYTRLVSRVLFPLHERLKRHTTVGVRRRMEQTQYWSEARLAGLQLERLRQLLRRAQAQVPYYAALFTRIGFDPARDLHSLADLARLPLLDKGVIRANTDAMKAADAVGLARFNTGGSSGEPLIFFIGKERVSHDVAAKWRATRWWGVDIGDPEIVVWGSPIELGNQDRLRAVRDRALRTELLPAFQMSEARLDGFIAQIRRRRPRMLFGYPSALAHIARHARLRGQRMDDLGIKVAFVTSERLYDEQRELIGATFGCPVANGYGGRDAGFIAHQCPQGGMHITAEDIIVEIIDAAGQPLPRGQAGEIVVTHLATGDFPFVRYRTGDIGVLASAPCGCGRGLPLLREIQGRSTDFLVARDGTVMHGLALVYILRDLPQVKAFKITQHDLDHTEVQVVLDGALDAALRAAIEAGFRARLGGAVRIEVLQVDAILPEKSGKFRYVVSKVATAGNLAQEALA</sequence>
<dbReference type="AlphaFoldDB" id="A0A848HK76"/>
<gene>
    <name evidence="1" type="ORF">HHL21_04410</name>
</gene>
<organism evidence="1 2">
    <name type="scientific">Massilia polaris</name>
    <dbReference type="NCBI Taxonomy" id="2728846"/>
    <lineage>
        <taxon>Bacteria</taxon>
        <taxon>Pseudomonadati</taxon>
        <taxon>Pseudomonadota</taxon>
        <taxon>Betaproteobacteria</taxon>
        <taxon>Burkholderiales</taxon>
        <taxon>Oxalobacteraceae</taxon>
        <taxon>Telluria group</taxon>
        <taxon>Massilia</taxon>
    </lineage>
</organism>
<dbReference type="PANTHER" id="PTHR36932">
    <property type="entry name" value="CAPSULAR POLYSACCHARIDE BIOSYNTHESIS PROTEIN"/>
    <property type="match status" value="1"/>
</dbReference>